<dbReference type="InterPro" id="IPR002347">
    <property type="entry name" value="SDR_fam"/>
</dbReference>
<evidence type="ECO:0000256" key="2">
    <source>
        <dbReference type="ARBA" id="ARBA00022857"/>
    </source>
</evidence>
<dbReference type="Proteomes" id="UP000305647">
    <property type="component" value="Unassembled WGS sequence"/>
</dbReference>
<dbReference type="PRINTS" id="PR00080">
    <property type="entry name" value="SDRFAMILY"/>
</dbReference>
<dbReference type="EMBL" id="SPRV01000050">
    <property type="protein sequence ID" value="TIC60004.1"/>
    <property type="molecule type" value="Genomic_DNA"/>
</dbReference>
<name>A0A4T0LGJ5_9BASI</name>
<dbReference type="CDD" id="cd05233">
    <property type="entry name" value="SDR_c"/>
    <property type="match status" value="1"/>
</dbReference>
<organism evidence="6 10">
    <name type="scientific">Wallemia mellicola</name>
    <dbReference type="NCBI Taxonomy" id="1708541"/>
    <lineage>
        <taxon>Eukaryota</taxon>
        <taxon>Fungi</taxon>
        <taxon>Dikarya</taxon>
        <taxon>Basidiomycota</taxon>
        <taxon>Wallemiomycotina</taxon>
        <taxon>Wallemiomycetes</taxon>
        <taxon>Wallemiales</taxon>
        <taxon>Wallemiaceae</taxon>
        <taxon>Wallemia</taxon>
    </lineage>
</organism>
<dbReference type="PANTHER" id="PTHR43618:SF4">
    <property type="entry name" value="SHORT CHAIN DEHYDROGENASE_REDUCTASE FAMILY (AFU_ORTHOLOGUE AFUA_7G04540)"/>
    <property type="match status" value="1"/>
</dbReference>
<evidence type="ECO:0000256" key="3">
    <source>
        <dbReference type="ARBA" id="ARBA00023002"/>
    </source>
</evidence>
<evidence type="ECO:0000313" key="9">
    <source>
        <dbReference type="Proteomes" id="UP000305362"/>
    </source>
</evidence>
<dbReference type="EMBL" id="SPRC01000053">
    <property type="protein sequence ID" value="TIB76039.1"/>
    <property type="molecule type" value="Genomic_DNA"/>
</dbReference>
<dbReference type="GO" id="GO:0016491">
    <property type="term" value="F:oxidoreductase activity"/>
    <property type="evidence" value="ECO:0007669"/>
    <property type="project" value="UniProtKB-KW"/>
</dbReference>
<evidence type="ECO:0000313" key="5">
    <source>
        <dbReference type="EMBL" id="TIB76039.1"/>
    </source>
</evidence>
<evidence type="ECO:0000313" key="11">
    <source>
        <dbReference type="Proteomes" id="UP000309601"/>
    </source>
</evidence>
<protein>
    <submittedName>
        <fullName evidence="6">NAD(P)-binding protein</fullName>
    </submittedName>
</protein>
<dbReference type="InterPro" id="IPR036291">
    <property type="entry name" value="NAD(P)-bd_dom_sf"/>
</dbReference>
<dbReference type="OrthoDB" id="3819888at2759"/>
<reference evidence="9 10" key="1">
    <citation type="submission" date="2019-03" db="EMBL/GenBank/DDBJ databases">
        <title>Sequencing 25 genomes of Wallemia mellicola.</title>
        <authorList>
            <person name="Gostincar C."/>
        </authorList>
    </citation>
    <scope>NUCLEOTIDE SEQUENCE [LARGE SCALE GENOMIC DNA]</scope>
    <source>
        <strain evidence="8 11">EXF-1274</strain>
        <strain evidence="7 9">EXF-1277</strain>
        <strain evidence="5 12">EXF-6152</strain>
        <strain evidence="6 10">EXF-8738</strain>
    </source>
</reference>
<keyword evidence="2" id="KW-0521">NADP</keyword>
<dbReference type="InterPro" id="IPR052178">
    <property type="entry name" value="Sec_Metab_Biosynth_SDR"/>
</dbReference>
<proteinExistence type="inferred from homology"/>
<evidence type="ECO:0000256" key="1">
    <source>
        <dbReference type="ARBA" id="ARBA00006484"/>
    </source>
</evidence>
<evidence type="ECO:0000313" key="12">
    <source>
        <dbReference type="Proteomes" id="UP000310685"/>
    </source>
</evidence>
<evidence type="ECO:0000313" key="6">
    <source>
        <dbReference type="EMBL" id="TIC27632.1"/>
    </source>
</evidence>
<comment type="caution">
    <text evidence="6">The sequence shown here is derived from an EMBL/GenBank/DDBJ whole genome shotgun (WGS) entry which is preliminary data.</text>
</comment>
<dbReference type="EMBL" id="SPRW01000054">
    <property type="protein sequence ID" value="TIC61899.1"/>
    <property type="molecule type" value="Genomic_DNA"/>
</dbReference>
<keyword evidence="3" id="KW-0560">Oxidoreductase</keyword>
<dbReference type="InterPro" id="IPR020904">
    <property type="entry name" value="Sc_DH/Rdtase_CS"/>
</dbReference>
<sequence>MASNLQASSLFNIEGWVTVVTGGGSGLGKMMATCLAQNGARVYITGRRFEKLQETASTYTDRIFPVAADSTKKEDIQSIIKYISQREDHVDLLINNSGVSTVKADLDANRSSEAVSKAMFEQSFDDWTSPYAINVAAIYFTTAAFIPLLTATQKHRGESGNVINVTSVSGIIKNSQGGQFSYNASKAGAVSLTNQLALELARPHLGIRVNQLALGYFPSEMSPILPGDNKGEYQSKWNIPFGRPGHATDLSKVILNLATNGYMSGSIEVVDGAYILASDNVDLSKYV</sequence>
<accession>A0A4T0LGJ5</accession>
<evidence type="ECO:0000313" key="7">
    <source>
        <dbReference type="EMBL" id="TIC60004.1"/>
    </source>
</evidence>
<dbReference type="PRINTS" id="PR00081">
    <property type="entry name" value="GDHRDH"/>
</dbReference>
<evidence type="ECO:0000256" key="4">
    <source>
        <dbReference type="RuleBase" id="RU000363"/>
    </source>
</evidence>
<gene>
    <name evidence="8" type="ORF">E3Q02_03729</name>
    <name evidence="7" type="ORF">E3Q03_03533</name>
    <name evidence="6" type="ORF">E3Q10_03617</name>
    <name evidence="5" type="ORF">E3Q22_03741</name>
</gene>
<dbReference type="Proteomes" id="UP000310685">
    <property type="component" value="Unassembled WGS sequence"/>
</dbReference>
<evidence type="ECO:0000313" key="10">
    <source>
        <dbReference type="Proteomes" id="UP000305647"/>
    </source>
</evidence>
<dbReference type="Proteomes" id="UP000305362">
    <property type="component" value="Unassembled WGS sequence"/>
</dbReference>
<comment type="similarity">
    <text evidence="1 4">Belongs to the short-chain dehydrogenases/reductases (SDR) family.</text>
</comment>
<dbReference type="PROSITE" id="PS00061">
    <property type="entry name" value="ADH_SHORT"/>
    <property type="match status" value="1"/>
</dbReference>
<dbReference type="AlphaFoldDB" id="A0A4T0LGJ5"/>
<dbReference type="Gene3D" id="3.40.50.720">
    <property type="entry name" value="NAD(P)-binding Rossmann-like Domain"/>
    <property type="match status" value="1"/>
</dbReference>
<dbReference type="Pfam" id="PF00106">
    <property type="entry name" value="adh_short"/>
    <property type="match status" value="1"/>
</dbReference>
<evidence type="ECO:0000313" key="8">
    <source>
        <dbReference type="EMBL" id="TIC61899.1"/>
    </source>
</evidence>
<dbReference type="Proteomes" id="UP000309601">
    <property type="component" value="Unassembled WGS sequence"/>
</dbReference>
<dbReference type="EMBL" id="SPRO01000053">
    <property type="protein sequence ID" value="TIC27632.1"/>
    <property type="molecule type" value="Genomic_DNA"/>
</dbReference>
<dbReference type="SUPFAM" id="SSF51735">
    <property type="entry name" value="NAD(P)-binding Rossmann-fold domains"/>
    <property type="match status" value="1"/>
</dbReference>
<dbReference type="PANTHER" id="PTHR43618">
    <property type="entry name" value="7-ALPHA-HYDROXYSTEROID DEHYDROGENASE"/>
    <property type="match status" value="1"/>
</dbReference>